<evidence type="ECO:0000313" key="4">
    <source>
        <dbReference type="EMBL" id="GAX07338.1"/>
    </source>
</evidence>
<evidence type="ECO:0000313" key="5">
    <source>
        <dbReference type="Proteomes" id="UP000223370"/>
    </source>
</evidence>
<dbReference type="Proteomes" id="UP000223370">
    <property type="component" value="Unassembled WGS sequence"/>
</dbReference>
<reference evidence="4 5" key="1">
    <citation type="submission" date="2015-11" db="EMBL/GenBank/DDBJ databases">
        <title>Draft genome sequences of new species of the genus Lactobacillus isolated from orchardgrass silage.</title>
        <authorList>
            <person name="Tohno M."/>
            <person name="Tanizawa Y."/>
            <person name="Arita M."/>
        </authorList>
    </citation>
    <scope>NUCLEOTIDE SEQUENCE [LARGE SCALE GENOMIC DNA]</scope>
    <source>
        <strain evidence="4 5">IWT5</strain>
    </source>
</reference>
<feature type="domain" description="Inosine/uridine-preferring nucleoside hydrolase" evidence="3">
    <location>
        <begin position="4"/>
        <end position="298"/>
    </location>
</feature>
<proteinExistence type="predicted"/>
<dbReference type="GO" id="GO:0006152">
    <property type="term" value="P:purine nucleoside catabolic process"/>
    <property type="evidence" value="ECO:0007669"/>
    <property type="project" value="TreeGrafter"/>
</dbReference>
<dbReference type="GO" id="GO:0005829">
    <property type="term" value="C:cytosol"/>
    <property type="evidence" value="ECO:0007669"/>
    <property type="project" value="TreeGrafter"/>
</dbReference>
<keyword evidence="1 4" id="KW-0378">Hydrolase</keyword>
<dbReference type="InterPro" id="IPR036452">
    <property type="entry name" value="Ribo_hydro-like"/>
</dbReference>
<dbReference type="PANTHER" id="PTHR12304">
    <property type="entry name" value="INOSINE-URIDINE PREFERRING NUCLEOSIDE HYDROLASE"/>
    <property type="match status" value="1"/>
</dbReference>
<organism evidence="4 5">
    <name type="scientific">Secundilactobacillus silagincola</name>
    <dbReference type="NCBI Taxonomy" id="1714681"/>
    <lineage>
        <taxon>Bacteria</taxon>
        <taxon>Bacillati</taxon>
        <taxon>Bacillota</taxon>
        <taxon>Bacilli</taxon>
        <taxon>Lactobacillales</taxon>
        <taxon>Lactobacillaceae</taxon>
        <taxon>Secundilactobacillus</taxon>
    </lineage>
</organism>
<gene>
    <name evidence="4" type="primary">URH1_1</name>
    <name evidence="4" type="ORF">IWT5_00071</name>
</gene>
<dbReference type="CDD" id="cd02651">
    <property type="entry name" value="nuc_hydro_IU_UC_XIUA"/>
    <property type="match status" value="1"/>
</dbReference>
<dbReference type="Pfam" id="PF01156">
    <property type="entry name" value="IU_nuc_hydro"/>
    <property type="match status" value="1"/>
</dbReference>
<evidence type="ECO:0000259" key="3">
    <source>
        <dbReference type="Pfam" id="PF01156"/>
    </source>
</evidence>
<keyword evidence="2" id="KW-0326">Glycosidase</keyword>
<name>A0A1Z5J0M9_9LACO</name>
<evidence type="ECO:0000256" key="2">
    <source>
        <dbReference type="ARBA" id="ARBA00023295"/>
    </source>
</evidence>
<dbReference type="Gene3D" id="3.90.245.10">
    <property type="entry name" value="Ribonucleoside hydrolase-like"/>
    <property type="match status" value="1"/>
</dbReference>
<dbReference type="OrthoDB" id="9797882at2"/>
<dbReference type="EMBL" id="BCMJ01000001">
    <property type="protein sequence ID" value="GAX07338.1"/>
    <property type="molecule type" value="Genomic_DNA"/>
</dbReference>
<dbReference type="InterPro" id="IPR001910">
    <property type="entry name" value="Inosine/uridine_hydrolase_dom"/>
</dbReference>
<evidence type="ECO:0000256" key="1">
    <source>
        <dbReference type="ARBA" id="ARBA00022801"/>
    </source>
</evidence>
<dbReference type="InterPro" id="IPR023186">
    <property type="entry name" value="IUNH"/>
</dbReference>
<keyword evidence="5" id="KW-1185">Reference proteome</keyword>
<accession>A0A1Z5J0M9</accession>
<dbReference type="GO" id="GO:0008477">
    <property type="term" value="F:purine nucleosidase activity"/>
    <property type="evidence" value="ECO:0007669"/>
    <property type="project" value="TreeGrafter"/>
</dbReference>
<sequence length="311" mass="34258">MKNIVFDCDPGHDDAMALFEALANPDKLNLLGITTVGGNQTLENVTRNAQHILSVAHANIELASGQDRPLVKEFYPATNAHGDTGMDGPTFDNADTNYPISSQNAVTFLHKKIQQSSELITIVATGPLTNIALLFKTFPDVKDSIDKIVLMGGGIDHGNITKGAEFNIWTDPEAAKIVFTAGIPLVMAGLDVTEKAYITYDEIQTFNKPGKINQVVYALLSFYFESGKQFGFKNSPIHDLCTVSYLLNPNIFTGEHYSVDVVTDDSEARGMTVADKRPLPENKNSTLVLMDVKREQYRDLLFEAINRLNEK</sequence>
<protein>
    <submittedName>
        <fullName evidence="4">Inosine-uridine preferring nucleoside hydrolase</fullName>
    </submittedName>
</protein>
<dbReference type="PANTHER" id="PTHR12304:SF4">
    <property type="entry name" value="URIDINE NUCLEOSIDASE"/>
    <property type="match status" value="1"/>
</dbReference>
<dbReference type="AlphaFoldDB" id="A0A1Z5J0M9"/>
<dbReference type="RefSeq" id="WP_098823335.1">
    <property type="nucleotide sequence ID" value="NZ_BCMJ01000001.1"/>
</dbReference>
<comment type="caution">
    <text evidence="4">The sequence shown here is derived from an EMBL/GenBank/DDBJ whole genome shotgun (WGS) entry which is preliminary data.</text>
</comment>
<dbReference type="SUPFAM" id="SSF53590">
    <property type="entry name" value="Nucleoside hydrolase"/>
    <property type="match status" value="1"/>
</dbReference>